<dbReference type="SUPFAM" id="SSF48371">
    <property type="entry name" value="ARM repeat"/>
    <property type="match status" value="1"/>
</dbReference>
<dbReference type="AlphaFoldDB" id="A0A6V7QI04"/>
<organism evidence="2">
    <name type="scientific">Ananas comosus var. bracteatus</name>
    <name type="common">red pineapple</name>
    <dbReference type="NCBI Taxonomy" id="296719"/>
    <lineage>
        <taxon>Eukaryota</taxon>
        <taxon>Viridiplantae</taxon>
        <taxon>Streptophyta</taxon>
        <taxon>Embryophyta</taxon>
        <taxon>Tracheophyta</taxon>
        <taxon>Spermatophyta</taxon>
        <taxon>Magnoliopsida</taxon>
        <taxon>Liliopsida</taxon>
        <taxon>Poales</taxon>
        <taxon>Bromeliaceae</taxon>
        <taxon>Bromelioideae</taxon>
        <taxon>Ananas</taxon>
    </lineage>
</organism>
<dbReference type="Gene3D" id="1.25.10.10">
    <property type="entry name" value="Leucine-rich Repeat Variant"/>
    <property type="match status" value="1"/>
</dbReference>
<feature type="region of interest" description="Disordered" evidence="1">
    <location>
        <begin position="175"/>
        <end position="212"/>
    </location>
</feature>
<name>A0A6V7QI04_ANACO</name>
<dbReference type="InterPro" id="IPR011989">
    <property type="entry name" value="ARM-like"/>
</dbReference>
<dbReference type="GO" id="GO:0000159">
    <property type="term" value="C:protein phosphatase type 2A complex"/>
    <property type="evidence" value="ECO:0007669"/>
    <property type="project" value="InterPro"/>
</dbReference>
<sequence length="257" mass="26921">MLSANLFRPLLPPASLCCRHPPLESLLLDDDAPVASLAPLWPHLSIAYGILSASVSGADQASLREHAGHRFLFGLAALFELEDPRERDRLKELPSPTSRSPSESYSLAREIRASKKYNFLSPTKKVGCGPMAAAAAERGAAERRRWDAVAATARMAAVARVVAAASCRMRVPCGGGSEARRGGAEKVGCGSGNGKGGGSSMGGGSDAGGRIGGRSERVLAMAPLPPLPSFSSLDYTMLRQFVSSDPSRFILGPSFAV</sequence>
<protein>
    <submittedName>
        <fullName evidence="2">Uncharacterized protein</fullName>
    </submittedName>
</protein>
<dbReference type="InterPro" id="IPR016024">
    <property type="entry name" value="ARM-type_fold"/>
</dbReference>
<reference evidence="2" key="1">
    <citation type="submission" date="2020-07" db="EMBL/GenBank/DDBJ databases">
        <authorList>
            <person name="Lin J."/>
        </authorList>
    </citation>
    <scope>NUCLEOTIDE SEQUENCE</scope>
</reference>
<dbReference type="EMBL" id="LR862136">
    <property type="protein sequence ID" value="CAD1842581.1"/>
    <property type="molecule type" value="Genomic_DNA"/>
</dbReference>
<dbReference type="GO" id="GO:0019888">
    <property type="term" value="F:protein phosphatase regulator activity"/>
    <property type="evidence" value="ECO:0007669"/>
    <property type="project" value="InterPro"/>
</dbReference>
<feature type="compositionally biased region" description="Gly residues" evidence="1">
    <location>
        <begin position="189"/>
        <end position="212"/>
    </location>
</feature>
<evidence type="ECO:0000313" key="2">
    <source>
        <dbReference type="EMBL" id="CAD1842581.1"/>
    </source>
</evidence>
<dbReference type="GO" id="GO:0007165">
    <property type="term" value="P:signal transduction"/>
    <property type="evidence" value="ECO:0007669"/>
    <property type="project" value="InterPro"/>
</dbReference>
<dbReference type="Pfam" id="PF01603">
    <property type="entry name" value="B56"/>
    <property type="match status" value="1"/>
</dbReference>
<evidence type="ECO:0000256" key="1">
    <source>
        <dbReference type="SAM" id="MobiDB-lite"/>
    </source>
</evidence>
<dbReference type="InterPro" id="IPR002554">
    <property type="entry name" value="PP2A_B56"/>
</dbReference>
<proteinExistence type="predicted"/>
<gene>
    <name evidence="2" type="ORF">CB5_LOCUS25792</name>
</gene>
<accession>A0A6V7QI04</accession>